<protein>
    <submittedName>
        <fullName evidence="3">Uncharacterized protein</fullName>
    </submittedName>
</protein>
<evidence type="ECO:0000256" key="1">
    <source>
        <dbReference type="SAM" id="MobiDB-lite"/>
    </source>
</evidence>
<feature type="compositionally biased region" description="Pro residues" evidence="1">
    <location>
        <begin position="51"/>
        <end position="66"/>
    </location>
</feature>
<dbReference type="AlphaFoldDB" id="A0A5P1FHL6"/>
<keyword evidence="2" id="KW-0812">Transmembrane</keyword>
<proteinExistence type="predicted"/>
<evidence type="ECO:0000313" key="4">
    <source>
        <dbReference type="Proteomes" id="UP000243459"/>
    </source>
</evidence>
<dbReference type="Gramene" id="ONK77554">
    <property type="protein sequence ID" value="ONK77554"/>
    <property type="gene ID" value="A4U43_C02F7790"/>
</dbReference>
<evidence type="ECO:0000256" key="2">
    <source>
        <dbReference type="SAM" id="Phobius"/>
    </source>
</evidence>
<dbReference type="Proteomes" id="UP000243459">
    <property type="component" value="Chromosome 2"/>
</dbReference>
<name>A0A5P1FHL6_ASPOF</name>
<sequence>MLSYISVRDSVGTLTHPRSSLLSFSSFHSDDSPPPSLNADNDADADIPSNTLPPPSLDAAADPPPSLDADADVDASSRRPSSSLSRRRRRRPVEDASSSLSRRRRRCQTAILMKIQRLELLFNSLSCACPEPGKDYCEDIGIIRERLEGLQDGFEAKAIVVVTEKDYDQDPYASYKVFATYEEALIEWEKHTIDRDSASSSRLVQAPLQFQQQIFPERHNLDEDEEKFRETVISSIYVFAVGSMFIIFVFVVCIVAVFVGFSIAKKICDVICKIFDGSWMFLN</sequence>
<feature type="region of interest" description="Disordered" evidence="1">
    <location>
        <begin position="25"/>
        <end position="101"/>
    </location>
</feature>
<dbReference type="EMBL" id="CM007382">
    <property type="protein sequence ID" value="ONK77554.1"/>
    <property type="molecule type" value="Genomic_DNA"/>
</dbReference>
<reference evidence="4" key="1">
    <citation type="journal article" date="2017" name="Nat. Commun.">
        <title>The asparagus genome sheds light on the origin and evolution of a young Y chromosome.</title>
        <authorList>
            <person name="Harkess A."/>
            <person name="Zhou J."/>
            <person name="Xu C."/>
            <person name="Bowers J.E."/>
            <person name="Van der Hulst R."/>
            <person name="Ayyampalayam S."/>
            <person name="Mercati F."/>
            <person name="Riccardi P."/>
            <person name="McKain M.R."/>
            <person name="Kakrana A."/>
            <person name="Tang H."/>
            <person name="Ray J."/>
            <person name="Groenendijk J."/>
            <person name="Arikit S."/>
            <person name="Mathioni S.M."/>
            <person name="Nakano M."/>
            <person name="Shan H."/>
            <person name="Telgmann-Rauber A."/>
            <person name="Kanno A."/>
            <person name="Yue Z."/>
            <person name="Chen H."/>
            <person name="Li W."/>
            <person name="Chen Y."/>
            <person name="Xu X."/>
            <person name="Zhang Y."/>
            <person name="Luo S."/>
            <person name="Chen H."/>
            <person name="Gao J."/>
            <person name="Mao Z."/>
            <person name="Pires J.C."/>
            <person name="Luo M."/>
            <person name="Kudrna D."/>
            <person name="Wing R.A."/>
            <person name="Meyers B.C."/>
            <person name="Yi K."/>
            <person name="Kong H."/>
            <person name="Lavrijsen P."/>
            <person name="Sunseri F."/>
            <person name="Falavigna A."/>
            <person name="Ye Y."/>
            <person name="Leebens-Mack J.H."/>
            <person name="Chen G."/>
        </authorList>
    </citation>
    <scope>NUCLEOTIDE SEQUENCE [LARGE SCALE GENOMIC DNA]</scope>
    <source>
        <strain evidence="4">cv. DH0086</strain>
    </source>
</reference>
<gene>
    <name evidence="3" type="ORF">A4U43_C02F7790</name>
</gene>
<organism evidence="3 4">
    <name type="scientific">Asparagus officinalis</name>
    <name type="common">Garden asparagus</name>
    <dbReference type="NCBI Taxonomy" id="4686"/>
    <lineage>
        <taxon>Eukaryota</taxon>
        <taxon>Viridiplantae</taxon>
        <taxon>Streptophyta</taxon>
        <taxon>Embryophyta</taxon>
        <taxon>Tracheophyta</taxon>
        <taxon>Spermatophyta</taxon>
        <taxon>Magnoliopsida</taxon>
        <taxon>Liliopsida</taxon>
        <taxon>Asparagales</taxon>
        <taxon>Asparagaceae</taxon>
        <taxon>Asparagoideae</taxon>
        <taxon>Asparagus</taxon>
    </lineage>
</organism>
<keyword evidence="2" id="KW-1133">Transmembrane helix</keyword>
<feature type="transmembrane region" description="Helical" evidence="2">
    <location>
        <begin position="236"/>
        <end position="264"/>
    </location>
</feature>
<accession>A0A5P1FHL6</accession>
<evidence type="ECO:0000313" key="3">
    <source>
        <dbReference type="EMBL" id="ONK77554.1"/>
    </source>
</evidence>
<keyword evidence="4" id="KW-1185">Reference proteome</keyword>
<keyword evidence="2" id="KW-0472">Membrane</keyword>